<evidence type="ECO:0000313" key="9">
    <source>
        <dbReference type="Proteomes" id="UP000054251"/>
    </source>
</evidence>
<comment type="caution">
    <text evidence="8">The sequence shown here is derived from an EMBL/GenBank/DDBJ whole genome shotgun (WGS) entry which is preliminary data.</text>
</comment>
<feature type="domain" description="Plus3" evidence="7">
    <location>
        <begin position="225"/>
        <end position="360"/>
    </location>
</feature>
<proteinExistence type="predicted"/>
<evidence type="ECO:0000313" key="8">
    <source>
        <dbReference type="EMBL" id="KSA03492.1"/>
    </source>
</evidence>
<organism evidence="8 9">
    <name type="scientific">Debaryomyces fabryi</name>
    <dbReference type="NCBI Taxonomy" id="58627"/>
    <lineage>
        <taxon>Eukaryota</taxon>
        <taxon>Fungi</taxon>
        <taxon>Dikarya</taxon>
        <taxon>Ascomycota</taxon>
        <taxon>Saccharomycotina</taxon>
        <taxon>Pichiomycetes</taxon>
        <taxon>Debaryomycetaceae</taxon>
        <taxon>Debaryomyces</taxon>
    </lineage>
</organism>
<dbReference type="RefSeq" id="XP_015469594.1">
    <property type="nucleotide sequence ID" value="XM_015609638.1"/>
</dbReference>
<feature type="compositionally biased region" description="Basic and acidic residues" evidence="6">
    <location>
        <begin position="99"/>
        <end position="121"/>
    </location>
</feature>
<dbReference type="GO" id="GO:0016593">
    <property type="term" value="C:Cdc73/Paf1 complex"/>
    <property type="evidence" value="ECO:0007669"/>
    <property type="project" value="TreeGrafter"/>
</dbReference>
<evidence type="ECO:0000256" key="3">
    <source>
        <dbReference type="ARBA" id="ARBA00023163"/>
    </source>
</evidence>
<keyword evidence="5" id="KW-0175">Coiled coil</keyword>
<dbReference type="SMART" id="SM00719">
    <property type="entry name" value="Plus3"/>
    <property type="match status" value="1"/>
</dbReference>
<dbReference type="InterPro" id="IPR036128">
    <property type="entry name" value="Plus3-like_sf"/>
</dbReference>
<feature type="compositionally biased region" description="Acidic residues" evidence="6">
    <location>
        <begin position="48"/>
        <end position="75"/>
    </location>
</feature>
<keyword evidence="9" id="KW-1185">Reference proteome</keyword>
<protein>
    <recommendedName>
        <fullName evidence="7">Plus3 domain-containing protein</fullName>
    </recommendedName>
</protein>
<dbReference type="EMBL" id="LMYN01000009">
    <property type="protein sequence ID" value="KSA03492.1"/>
    <property type="molecule type" value="Genomic_DNA"/>
</dbReference>
<evidence type="ECO:0000256" key="1">
    <source>
        <dbReference type="ARBA" id="ARBA00004123"/>
    </source>
</evidence>
<keyword evidence="2" id="KW-0805">Transcription regulation</keyword>
<dbReference type="Pfam" id="PF03126">
    <property type="entry name" value="Plus-3"/>
    <property type="match status" value="1"/>
</dbReference>
<feature type="region of interest" description="Disordered" evidence="6">
    <location>
        <begin position="1"/>
        <end position="198"/>
    </location>
</feature>
<name>A0A0V1Q4N1_9ASCO</name>
<dbReference type="Gene3D" id="3.90.70.200">
    <property type="entry name" value="Plus-3 domain"/>
    <property type="match status" value="1"/>
</dbReference>
<dbReference type="GO" id="GO:1990269">
    <property type="term" value="F:RNA polymerase II C-terminal domain phosphoserine binding"/>
    <property type="evidence" value="ECO:0007669"/>
    <property type="project" value="TreeGrafter"/>
</dbReference>
<evidence type="ECO:0000256" key="2">
    <source>
        <dbReference type="ARBA" id="ARBA00023015"/>
    </source>
</evidence>
<dbReference type="PANTHER" id="PTHR13115">
    <property type="entry name" value="RNA POLYMERASE-ASSOCIATED PROTEIN RTF1 HOMOLOG"/>
    <property type="match status" value="1"/>
</dbReference>
<dbReference type="OrthoDB" id="166375at2759"/>
<feature type="coiled-coil region" evidence="5">
    <location>
        <begin position="493"/>
        <end position="520"/>
    </location>
</feature>
<feature type="compositionally biased region" description="Basic and acidic residues" evidence="6">
    <location>
        <begin position="152"/>
        <end position="177"/>
    </location>
</feature>
<dbReference type="GeneID" id="26837817"/>
<evidence type="ECO:0000256" key="5">
    <source>
        <dbReference type="SAM" id="Coils"/>
    </source>
</evidence>
<comment type="subcellular location">
    <subcellularLocation>
        <location evidence="1">Nucleus</location>
    </subcellularLocation>
</comment>
<feature type="compositionally biased region" description="Acidic residues" evidence="6">
    <location>
        <begin position="178"/>
        <end position="198"/>
    </location>
</feature>
<dbReference type="SUPFAM" id="SSF159042">
    <property type="entry name" value="Plus3-like"/>
    <property type="match status" value="1"/>
</dbReference>
<keyword evidence="4" id="KW-0539">Nucleus</keyword>
<reference evidence="8 9" key="1">
    <citation type="submission" date="2015-11" db="EMBL/GenBank/DDBJ databases">
        <title>The genome of Debaryomyces fabryi.</title>
        <authorList>
            <person name="Tafer H."/>
            <person name="Lopandic K."/>
        </authorList>
    </citation>
    <scope>NUCLEOTIDE SEQUENCE [LARGE SCALE GENOMIC DNA]</scope>
    <source>
        <strain evidence="8 9">CBS 789</strain>
    </source>
</reference>
<evidence type="ECO:0000256" key="4">
    <source>
        <dbReference type="ARBA" id="ARBA00023242"/>
    </source>
</evidence>
<dbReference type="PROSITE" id="PS51360">
    <property type="entry name" value="PLUS3"/>
    <property type="match status" value="1"/>
</dbReference>
<dbReference type="GO" id="GO:0003677">
    <property type="term" value="F:DNA binding"/>
    <property type="evidence" value="ECO:0007669"/>
    <property type="project" value="InterPro"/>
</dbReference>
<keyword evidence="3" id="KW-0804">Transcription</keyword>
<dbReference type="Proteomes" id="UP000054251">
    <property type="component" value="Unassembled WGS sequence"/>
</dbReference>
<dbReference type="InterPro" id="IPR004343">
    <property type="entry name" value="Plus-3_dom"/>
</dbReference>
<accession>A0A0V1Q4N1</accession>
<evidence type="ECO:0000259" key="7">
    <source>
        <dbReference type="PROSITE" id="PS51360"/>
    </source>
</evidence>
<gene>
    <name evidence="8" type="ORF">AC631_00808</name>
</gene>
<sequence length="547" mass="63522">MSDLDDDLLALAGAGDSESEVESEVPLKRQSKSSDSTGSSKKRRVDTSDLEFDDQGEEEDDDEGDEEIEEEEDDLVNPYPLEGKYKDEEDRENLLAMDEIQREQTLFERTQEMESYNEKKYLQQRMKQQQQATGGAKATRSSNRTKPTGKSSKLDKLSELRKQREQKSRKESRRDYDDYSDEGEEDDDDERGFIEDDEDEYGYGEDEVVWGSGTSSKFKKRSNERAKLEDVNRTRVGRSILLKHCFYSDFTETIIDCFARINIGMDKRTKQPMYRMVQISDVKNIPEKAYNTPNFKCDIYLTVNQNKEQKKDFPMSIFSDSPILPEEFDRYLHELSKTGEEISYLDDVNEKYESLQYLLNRGVSDKDVNEMIAKKQKLQSNIQGYDAVFQKTRVMDQLKIAKQENNLAKVKELSDKLHKLDQILISQTLSNNNSESSNSMSKVNERNRKLNLLNIDRVETKSSQQRKLAEYDGGDPFSRLKTKTKVFYQDLINQENEKAIDDAKMNYETLVAEKTEKEAKIARSSYRCLGVMDKLIKEIDLDLEINI</sequence>
<dbReference type="AlphaFoldDB" id="A0A0V1Q4N1"/>
<feature type="compositionally biased region" description="Polar residues" evidence="6">
    <location>
        <begin position="140"/>
        <end position="151"/>
    </location>
</feature>
<dbReference type="PANTHER" id="PTHR13115:SF8">
    <property type="entry name" value="RNA POLYMERASE-ASSOCIATED PROTEIN RTF1 HOMOLOG"/>
    <property type="match status" value="1"/>
</dbReference>
<feature type="compositionally biased region" description="Low complexity" evidence="6">
    <location>
        <begin position="123"/>
        <end position="139"/>
    </location>
</feature>
<evidence type="ECO:0000256" key="6">
    <source>
        <dbReference type="SAM" id="MobiDB-lite"/>
    </source>
</evidence>